<keyword evidence="5" id="KW-1015">Disulfide bond</keyword>
<comment type="similarity">
    <text evidence="1">Belongs to the peptidase S1 family.</text>
</comment>
<evidence type="ECO:0000256" key="6">
    <source>
        <dbReference type="RuleBase" id="RU363034"/>
    </source>
</evidence>
<dbReference type="GO" id="GO:0006508">
    <property type="term" value="P:proteolysis"/>
    <property type="evidence" value="ECO:0007669"/>
    <property type="project" value="UniProtKB-KW"/>
</dbReference>
<dbReference type="EMBL" id="FZQP02003445">
    <property type="protein sequence ID" value="VVC98203.1"/>
    <property type="molecule type" value="Genomic_DNA"/>
</dbReference>
<dbReference type="PROSITE" id="PS50240">
    <property type="entry name" value="TRYPSIN_DOM"/>
    <property type="match status" value="1"/>
</dbReference>
<dbReference type="AlphaFoldDB" id="A0A5E4QLL9"/>
<keyword evidence="4 6" id="KW-0720">Serine protease</keyword>
<evidence type="ECO:0000313" key="10">
    <source>
        <dbReference type="Proteomes" id="UP000324832"/>
    </source>
</evidence>
<dbReference type="PANTHER" id="PTHR24276:SF91">
    <property type="entry name" value="AT26814P-RELATED"/>
    <property type="match status" value="1"/>
</dbReference>
<evidence type="ECO:0000256" key="3">
    <source>
        <dbReference type="ARBA" id="ARBA00022801"/>
    </source>
</evidence>
<reference evidence="9 10" key="1">
    <citation type="submission" date="2017-07" db="EMBL/GenBank/DDBJ databases">
        <authorList>
            <person name="Talla V."/>
            <person name="Backstrom N."/>
        </authorList>
    </citation>
    <scope>NUCLEOTIDE SEQUENCE [LARGE SCALE GENOMIC DNA]</scope>
</reference>
<dbReference type="PROSITE" id="PS00135">
    <property type="entry name" value="TRYPSIN_SER"/>
    <property type="match status" value="1"/>
</dbReference>
<protein>
    <recommendedName>
        <fullName evidence="8">Peptidase S1 domain-containing protein</fullName>
    </recommendedName>
</protein>
<evidence type="ECO:0000256" key="7">
    <source>
        <dbReference type="SAM" id="SignalP"/>
    </source>
</evidence>
<evidence type="ECO:0000313" key="9">
    <source>
        <dbReference type="EMBL" id="VVC98203.1"/>
    </source>
</evidence>
<dbReference type="PROSITE" id="PS00134">
    <property type="entry name" value="TRYPSIN_HIS"/>
    <property type="match status" value="1"/>
</dbReference>
<dbReference type="InterPro" id="IPR033116">
    <property type="entry name" value="TRYPSIN_SER"/>
</dbReference>
<keyword evidence="7" id="KW-0732">Signal</keyword>
<proteinExistence type="inferred from homology"/>
<keyword evidence="10" id="KW-1185">Reference proteome</keyword>
<dbReference type="SUPFAM" id="SSF50494">
    <property type="entry name" value="Trypsin-like serine proteases"/>
    <property type="match status" value="1"/>
</dbReference>
<dbReference type="PRINTS" id="PR00722">
    <property type="entry name" value="CHYMOTRYPSIN"/>
</dbReference>
<keyword evidence="3 6" id="KW-0378">Hydrolase</keyword>
<organism evidence="9 10">
    <name type="scientific">Leptidea sinapis</name>
    <dbReference type="NCBI Taxonomy" id="189913"/>
    <lineage>
        <taxon>Eukaryota</taxon>
        <taxon>Metazoa</taxon>
        <taxon>Ecdysozoa</taxon>
        <taxon>Arthropoda</taxon>
        <taxon>Hexapoda</taxon>
        <taxon>Insecta</taxon>
        <taxon>Pterygota</taxon>
        <taxon>Neoptera</taxon>
        <taxon>Endopterygota</taxon>
        <taxon>Lepidoptera</taxon>
        <taxon>Glossata</taxon>
        <taxon>Ditrysia</taxon>
        <taxon>Papilionoidea</taxon>
        <taxon>Pieridae</taxon>
        <taxon>Dismorphiinae</taxon>
        <taxon>Leptidea</taxon>
    </lineage>
</organism>
<evidence type="ECO:0000256" key="2">
    <source>
        <dbReference type="ARBA" id="ARBA00022670"/>
    </source>
</evidence>
<name>A0A5E4QLL9_9NEOP</name>
<dbReference type="PANTHER" id="PTHR24276">
    <property type="entry name" value="POLYSERASE-RELATED"/>
    <property type="match status" value="1"/>
</dbReference>
<dbReference type="InterPro" id="IPR050430">
    <property type="entry name" value="Peptidase_S1"/>
</dbReference>
<feature type="signal peptide" evidence="7">
    <location>
        <begin position="1"/>
        <end position="25"/>
    </location>
</feature>
<evidence type="ECO:0000256" key="5">
    <source>
        <dbReference type="ARBA" id="ARBA00023157"/>
    </source>
</evidence>
<dbReference type="GO" id="GO:0004252">
    <property type="term" value="F:serine-type endopeptidase activity"/>
    <property type="evidence" value="ECO:0007669"/>
    <property type="project" value="InterPro"/>
</dbReference>
<dbReference type="Proteomes" id="UP000324832">
    <property type="component" value="Unassembled WGS sequence"/>
</dbReference>
<gene>
    <name evidence="9" type="ORF">LSINAPIS_LOCUS9323</name>
</gene>
<dbReference type="InterPro" id="IPR043504">
    <property type="entry name" value="Peptidase_S1_PA_chymotrypsin"/>
</dbReference>
<keyword evidence="2 6" id="KW-0645">Protease</keyword>
<dbReference type="SMART" id="SM00020">
    <property type="entry name" value="Tryp_SPc"/>
    <property type="match status" value="1"/>
</dbReference>
<evidence type="ECO:0000259" key="8">
    <source>
        <dbReference type="PROSITE" id="PS50240"/>
    </source>
</evidence>
<dbReference type="InterPro" id="IPR001314">
    <property type="entry name" value="Peptidase_S1A"/>
</dbReference>
<dbReference type="InterPro" id="IPR018114">
    <property type="entry name" value="TRYPSIN_HIS"/>
</dbReference>
<dbReference type="InterPro" id="IPR001254">
    <property type="entry name" value="Trypsin_dom"/>
</dbReference>
<evidence type="ECO:0000256" key="1">
    <source>
        <dbReference type="ARBA" id="ARBA00007664"/>
    </source>
</evidence>
<dbReference type="InterPro" id="IPR009003">
    <property type="entry name" value="Peptidase_S1_PA"/>
</dbReference>
<evidence type="ECO:0000256" key="4">
    <source>
        <dbReference type="ARBA" id="ARBA00022825"/>
    </source>
</evidence>
<feature type="domain" description="Peptidase S1" evidence="8">
    <location>
        <begin position="49"/>
        <end position="293"/>
    </location>
</feature>
<sequence length="341" mass="37755">MIKLVLRSILAVIIVFVLQHVENEALNLSSNRTRQNRGRYATFRSMEHVVGGGTRRLFGGRSAALEEWPAVCALLDRYWSARCSAAALTPHWVLTAAHCVSPRLAYVKYNTRRPASNEGDVTPVHYLYRHPKFEVKQEDEGRGPDVTVLHHDVGLVRTRNKMNLDAVADLKMINNLRIHSGFDLQDKNVKVLGFGRTERSVLGEELFSVELHLVPCEREGWYHCVCGMTLTGDARGVCSGDSGGPVLYNGVQVGVTSMGPVECARAGDAPPHGASSVFTMLYQYADVVNATISDTETALRMRMISRASPHHASTAPLLHLLSWCAVRYVCDTHTSIPTMFK</sequence>
<dbReference type="Pfam" id="PF00089">
    <property type="entry name" value="Trypsin"/>
    <property type="match status" value="1"/>
</dbReference>
<feature type="chain" id="PRO_5022983715" description="Peptidase S1 domain-containing protein" evidence="7">
    <location>
        <begin position="26"/>
        <end position="341"/>
    </location>
</feature>
<dbReference type="Gene3D" id="2.40.10.10">
    <property type="entry name" value="Trypsin-like serine proteases"/>
    <property type="match status" value="1"/>
</dbReference>
<accession>A0A5E4QLL9</accession>